<organism evidence="1 2">
    <name type="scientific">Sphingopyxis macrogoltabida</name>
    <name type="common">Sphingomonas macrogoltabidus</name>
    <dbReference type="NCBI Taxonomy" id="33050"/>
    <lineage>
        <taxon>Bacteria</taxon>
        <taxon>Pseudomonadati</taxon>
        <taxon>Pseudomonadota</taxon>
        <taxon>Alphaproteobacteria</taxon>
        <taxon>Sphingomonadales</taxon>
        <taxon>Sphingomonadaceae</taxon>
        <taxon>Sphingopyxis</taxon>
    </lineage>
</organism>
<dbReference type="KEGG" id="smaz:LH19_12180"/>
<dbReference type="RefSeq" id="WP_054728168.1">
    <property type="nucleotide sequence ID" value="NZ_CP009429.1"/>
</dbReference>
<dbReference type="Proteomes" id="UP000076088">
    <property type="component" value="Chromosome"/>
</dbReference>
<dbReference type="AlphaFoldDB" id="A0AAC8YZT1"/>
<proteinExistence type="predicted"/>
<evidence type="ECO:0000313" key="1">
    <source>
        <dbReference type="EMBL" id="AMU88927.1"/>
    </source>
</evidence>
<protein>
    <submittedName>
        <fullName evidence="1">Uncharacterized protein</fullName>
    </submittedName>
</protein>
<dbReference type="EMBL" id="CP013344">
    <property type="protein sequence ID" value="AMU88927.1"/>
    <property type="molecule type" value="Genomic_DNA"/>
</dbReference>
<keyword evidence="2" id="KW-1185">Reference proteome</keyword>
<name>A0AAC8YZT1_SPHMC</name>
<sequence>MTSFPGSPRTLKGGFVLMDADGKAVLRTVAFQYNPDGLSRTLTPRGAKIDAGDRLEGLRLVGPPIETIKIEIEIDATDRLEKPGSNADTVANGIAADLAELEAIISPSPDDIAAADGLARSGTLEVLPLPSPLVLLALGRNRLVPVRITEFSIVEEAFDTQLNPIRARVSLGMRALSIDDLAFGSKGAELFMVAARRRDKMAKRRPPNMQALGLTGVP</sequence>
<reference evidence="2" key="1">
    <citation type="submission" date="2015-11" db="EMBL/GenBank/DDBJ databases">
        <title>Complete genome sequence of a polyethylene-glycol degrader Sphingopyxis macrogoltabida 203N (NBRC 111659).</title>
        <authorList>
            <person name="Yoshiyuki O."/>
            <person name="Shouta N."/>
            <person name="Nagata Y."/>
            <person name="Numata M."/>
            <person name="Tsuchikane K."/>
            <person name="Hosoyama A."/>
            <person name="Yamazoe A."/>
            <person name="Tsuda M."/>
            <person name="Fujita N."/>
            <person name="Kawai F."/>
        </authorList>
    </citation>
    <scope>NUCLEOTIDE SEQUENCE [LARGE SCALE GENOMIC DNA]</scope>
    <source>
        <strain evidence="2">203N</strain>
    </source>
</reference>
<accession>A0AAC8YZT1</accession>
<gene>
    <name evidence="1" type="ORF">ATM17_07705</name>
</gene>
<reference evidence="1 2" key="2">
    <citation type="journal article" date="2016" name="Genome Announc.">
        <title>Complete Genome Sequence of Sphingopyxis macrogoltabida Strain 203N (NBRC 111659), a Polyethylene Glycol Degrader.</title>
        <authorList>
            <person name="Ohtsubo Y."/>
            <person name="Nonoyama S."/>
            <person name="Nagata Y."/>
            <person name="Numata M."/>
            <person name="Tsuchikane K."/>
            <person name="Hosoyama A."/>
            <person name="Yamazoe A."/>
            <person name="Tsuda M."/>
            <person name="Fujita N."/>
            <person name="Kawai F."/>
        </authorList>
    </citation>
    <scope>NUCLEOTIDE SEQUENCE [LARGE SCALE GENOMIC DNA]</scope>
    <source>
        <strain evidence="1 2">203N</strain>
    </source>
</reference>
<evidence type="ECO:0000313" key="2">
    <source>
        <dbReference type="Proteomes" id="UP000076088"/>
    </source>
</evidence>